<proteinExistence type="predicted"/>
<organism evidence="1">
    <name type="scientific">uncultured Rubrobacteraceae bacterium</name>
    <dbReference type="NCBI Taxonomy" id="349277"/>
    <lineage>
        <taxon>Bacteria</taxon>
        <taxon>Bacillati</taxon>
        <taxon>Actinomycetota</taxon>
        <taxon>Rubrobacteria</taxon>
        <taxon>Rubrobacterales</taxon>
        <taxon>Rubrobacteraceae</taxon>
        <taxon>environmental samples</taxon>
    </lineage>
</organism>
<accession>A0A6J4QZH1</accession>
<name>A0A6J4QZH1_9ACTN</name>
<protein>
    <submittedName>
        <fullName evidence="1">Uncharacterized protein</fullName>
    </submittedName>
</protein>
<gene>
    <name evidence="1" type="ORF">AVDCRST_MAG37-3127</name>
</gene>
<dbReference type="AlphaFoldDB" id="A0A6J4QZH1"/>
<sequence>MTADNQGAESRSGRIEMLRVALSCFCWLLLQIRRSVGAKFQAIEKNRYKKLKLKADCFKSLRYNRGRRERLCRR</sequence>
<evidence type="ECO:0000313" key="1">
    <source>
        <dbReference type="EMBL" id="CAA9456916.1"/>
    </source>
</evidence>
<reference evidence="1" key="1">
    <citation type="submission" date="2020-02" db="EMBL/GenBank/DDBJ databases">
        <authorList>
            <person name="Meier V. D."/>
        </authorList>
    </citation>
    <scope>NUCLEOTIDE SEQUENCE</scope>
    <source>
        <strain evidence="1">AVDCRST_MAG37</strain>
    </source>
</reference>
<dbReference type="EMBL" id="CADCVD010000160">
    <property type="protein sequence ID" value="CAA9456916.1"/>
    <property type="molecule type" value="Genomic_DNA"/>
</dbReference>